<dbReference type="NCBIfam" id="TIGR00543">
    <property type="entry name" value="isochor_syn"/>
    <property type="match status" value="1"/>
</dbReference>
<dbReference type="Proteomes" id="UP000286732">
    <property type="component" value="Unassembled WGS sequence"/>
</dbReference>
<dbReference type="InterPro" id="IPR004561">
    <property type="entry name" value="IsoChor_synthase"/>
</dbReference>
<keyword evidence="4" id="KW-0474">Menaquinone biosynthesis</keyword>
<evidence type="ECO:0000256" key="2">
    <source>
        <dbReference type="ARBA" id="ARBA00005297"/>
    </source>
</evidence>
<keyword evidence="4" id="KW-0460">Magnesium</keyword>
<keyword evidence="4" id="KW-0479">Metal-binding</keyword>
<dbReference type="Pfam" id="PF00425">
    <property type="entry name" value="Chorismate_bind"/>
    <property type="match status" value="1"/>
</dbReference>
<feature type="domain" description="Chorismate-utilising enzyme C-terminal" evidence="5">
    <location>
        <begin position="211"/>
        <end position="463"/>
    </location>
</feature>
<feature type="binding site" evidence="4">
    <location>
        <position position="459"/>
    </location>
    <ligand>
        <name>Mg(2+)</name>
        <dbReference type="ChEBI" id="CHEBI:18420"/>
    </ligand>
</feature>
<dbReference type="InterPro" id="IPR015890">
    <property type="entry name" value="Chorismate_C"/>
</dbReference>
<dbReference type="InterPro" id="IPR005801">
    <property type="entry name" value="ADC_synthase"/>
</dbReference>
<dbReference type="UniPathway" id="UPA01057">
    <property type="reaction ID" value="UER00163"/>
</dbReference>
<dbReference type="UniPathway" id="UPA00079"/>
<comment type="catalytic activity">
    <reaction evidence="1 4">
        <text>chorismate = isochorismate</text>
        <dbReference type="Rhea" id="RHEA:18985"/>
        <dbReference type="ChEBI" id="CHEBI:29748"/>
        <dbReference type="ChEBI" id="CHEBI:29780"/>
        <dbReference type="EC" id="5.4.4.2"/>
    </reaction>
</comment>
<comment type="pathway">
    <text evidence="4">Quinol/quinone metabolism; 1,4-dihydroxy-2-naphthoate biosynthesis; 1,4-dihydroxy-2-naphthoate from chorismate: step 1/7.</text>
</comment>
<name>A0A432G5Y4_9DELT</name>
<dbReference type="PANTHER" id="PTHR42839">
    <property type="entry name" value="ISOCHORISMATE SYNTHASE ENTC"/>
    <property type="match status" value="1"/>
</dbReference>
<comment type="function">
    <text evidence="4">Catalyzes the conversion of chorismate to isochorismate.</text>
</comment>
<dbReference type="EMBL" id="QNZM01000244">
    <property type="protein sequence ID" value="RTZ79173.1"/>
    <property type="molecule type" value="Genomic_DNA"/>
</dbReference>
<dbReference type="InterPro" id="IPR019999">
    <property type="entry name" value="Anth_synth_I-like"/>
</dbReference>
<dbReference type="GO" id="GO:0008909">
    <property type="term" value="F:isochorismate synthase activity"/>
    <property type="evidence" value="ECO:0007669"/>
    <property type="project" value="UniProtKB-UniRule"/>
</dbReference>
<dbReference type="AlphaFoldDB" id="A0A432G5Y4"/>
<comment type="cofactor">
    <cofactor evidence="4">
        <name>Mg(2+)</name>
        <dbReference type="ChEBI" id="CHEBI:18420"/>
    </cofactor>
</comment>
<dbReference type="HAMAP" id="MF_01935">
    <property type="entry name" value="MenF"/>
    <property type="match status" value="1"/>
</dbReference>
<dbReference type="PRINTS" id="PR00095">
    <property type="entry name" value="ANTSNTHASEI"/>
</dbReference>
<proteinExistence type="inferred from homology"/>
<feature type="binding site" evidence="4">
    <location>
        <position position="325"/>
    </location>
    <ligand>
        <name>Mg(2+)</name>
        <dbReference type="ChEBI" id="CHEBI:18420"/>
    </ligand>
</feature>
<comment type="similarity">
    <text evidence="2 4">Belongs to the isochorismate synthase family.</text>
</comment>
<keyword evidence="3 4" id="KW-0413">Isomerase</keyword>
<dbReference type="EC" id="5.4.4.2" evidence="4"/>
<feature type="active site" description="Proton donor" evidence="4">
    <location>
        <position position="281"/>
    </location>
</feature>
<dbReference type="SUPFAM" id="SSF56322">
    <property type="entry name" value="ADC synthase"/>
    <property type="match status" value="1"/>
</dbReference>
<accession>A0A432G5Y4</accession>
<gene>
    <name evidence="4" type="primary">menF</name>
    <name evidence="6" type="ORF">DSY98_06320</name>
</gene>
<protein>
    <recommendedName>
        <fullName evidence="4">Isochorismate synthase MenF</fullName>
        <ecNumber evidence="4">5.4.4.2</ecNumber>
    </recommendedName>
    <alternativeName>
        <fullName evidence="4">Isochorismate mutase</fullName>
    </alternativeName>
</protein>
<evidence type="ECO:0000256" key="1">
    <source>
        <dbReference type="ARBA" id="ARBA00000799"/>
    </source>
</evidence>
<sequence length="474" mass="54016">MLPANQPSIDYNLKVKPEKFQSLEDARCFLLKQVKEWDNSQNKPIPENSGVVRLEASLESAHPLEWLTLQDCSQKIYWENRSQKEQFAGIGTALEIADGKDGYENILQVISKILQDSPETVRFYGGMRFDSKASISPEWETWGTARFTIPLVELSIIEENVTLACNFLPGDKKNSKLQPLQNLLESLRTEDVIIPDNPLIGLERHDLPEYRQWCRLVEQGLENISSGKINKVVLARAAVFSLARDYDPTELLLQLGRHAPQAFHFCFQLAPNKAFLGITPELLYRRSGTQIGSEAIAGTRPRGQTLEDDQRLADELRNSEKEQREHLMVLDRMERVLKQFCRQTKRLSYLERLPLRHVQHLLSRMQGILRPNVNDSDLLPSFHPTPAVSGTPDPEAREIIRELEPFDRGWYAGPVGWINRNQAEFAVAIRSGLLCGRTLRVYTGAGIVAGSVPEEEWREIEVKLQSWKSLLGRS</sequence>
<dbReference type="InterPro" id="IPR034681">
    <property type="entry name" value="MenF"/>
</dbReference>
<comment type="pathway">
    <text evidence="4">Quinol/quinone metabolism; menaquinone biosynthesis.</text>
</comment>
<dbReference type="PANTHER" id="PTHR42839:SF2">
    <property type="entry name" value="ISOCHORISMATE SYNTHASE ENTC"/>
    <property type="match status" value="1"/>
</dbReference>
<evidence type="ECO:0000313" key="6">
    <source>
        <dbReference type="EMBL" id="RTZ79173.1"/>
    </source>
</evidence>
<evidence type="ECO:0000313" key="7">
    <source>
        <dbReference type="Proteomes" id="UP000286732"/>
    </source>
</evidence>
<reference evidence="6 7" key="1">
    <citation type="submission" date="2018-06" db="EMBL/GenBank/DDBJ databases">
        <title>Combined omics and stable isotope probing to characterize newly discovered Mariana Back-Arc vent microbial communities.</title>
        <authorList>
            <person name="Trembath-Reichert E."/>
            <person name="Huber J.A."/>
        </authorList>
    </citation>
    <scope>NUCLEOTIDE SEQUENCE [LARGE SCALE GENOMIC DNA]</scope>
    <source>
        <strain evidence="6">MAG 63_2</strain>
    </source>
</reference>
<comment type="caution">
    <text evidence="6">The sequence shown here is derived from an EMBL/GenBank/DDBJ whole genome shotgun (WGS) entry which is preliminary data.</text>
</comment>
<feature type="active site" description="Proton acceptor" evidence="4">
    <location>
        <position position="231"/>
    </location>
</feature>
<dbReference type="GO" id="GO:0000287">
    <property type="term" value="F:magnesium ion binding"/>
    <property type="evidence" value="ECO:0007669"/>
    <property type="project" value="UniProtKB-UniRule"/>
</dbReference>
<evidence type="ECO:0000256" key="4">
    <source>
        <dbReference type="HAMAP-Rule" id="MF_01935"/>
    </source>
</evidence>
<dbReference type="GO" id="GO:0009234">
    <property type="term" value="P:menaquinone biosynthetic process"/>
    <property type="evidence" value="ECO:0007669"/>
    <property type="project" value="UniProtKB-UniRule"/>
</dbReference>
<dbReference type="Gene3D" id="3.60.120.10">
    <property type="entry name" value="Anthranilate synthase"/>
    <property type="match status" value="1"/>
</dbReference>
<organism evidence="6 7">
    <name type="scientific">SAR324 cluster bacterium</name>
    <dbReference type="NCBI Taxonomy" id="2024889"/>
    <lineage>
        <taxon>Bacteria</taxon>
        <taxon>Deltaproteobacteria</taxon>
        <taxon>SAR324 cluster</taxon>
    </lineage>
</organism>
<evidence type="ECO:0000256" key="3">
    <source>
        <dbReference type="ARBA" id="ARBA00023235"/>
    </source>
</evidence>
<evidence type="ECO:0000259" key="5">
    <source>
        <dbReference type="Pfam" id="PF00425"/>
    </source>
</evidence>